<dbReference type="PANTHER" id="PTHR38166">
    <property type="entry name" value="C2H2-TYPE DOMAIN-CONTAINING PROTEIN-RELATED"/>
    <property type="match status" value="1"/>
</dbReference>
<feature type="compositionally biased region" description="Basic and acidic residues" evidence="1">
    <location>
        <begin position="270"/>
        <end position="288"/>
    </location>
</feature>
<sequence length="361" mass="39649">MNLNREFQIISDLAKAKLAEMLQEESLEVLKAYVLQKGGSSSQTLQTDCSGSELLDPAAIDNSLFDNIEAIGDQGQDAFDFSFLEAYCQQAGYLSRNGPTDSRNEDPSSDSERDIDQGFGQRHLPAAIANTKNTCAGTHRLQASGHRSGINVKKLSPSRPDDEDESRSSRSSAQSFSNSSKEQDIDSTPCTHPTAGTESPSDESTPASSDNSEATLTKAILASCATEQIASDVTRNFMEIVRSKFGPRQRGPTSSQEQRQSSAHASRPSQDIRREAPQRGRQRLSNDRKRSRHSKGEDEDSDRAPNDKTPGSKRRKIAEADKPKIACPFMKHSPTEFSDVSKWRTCIGPGFDGMNRMKIEI</sequence>
<reference evidence="2" key="2">
    <citation type="submission" date="2020-03" db="EMBL/GenBank/DDBJ databases">
        <authorList>
            <person name="Fu F.-F."/>
            <person name="Chen J."/>
        </authorList>
    </citation>
    <scope>NUCLEOTIDE SEQUENCE</scope>
    <source>
        <strain evidence="2">Lc1</strain>
    </source>
</reference>
<feature type="region of interest" description="Disordered" evidence="1">
    <location>
        <begin position="141"/>
        <end position="214"/>
    </location>
</feature>
<evidence type="ECO:0000313" key="2">
    <source>
        <dbReference type="EMBL" id="KAF3806804.1"/>
    </source>
</evidence>
<dbReference type="GeneID" id="69014199"/>
<reference evidence="2" key="1">
    <citation type="journal article" date="2020" name="Phytopathology">
        <title>Genome sequence and comparative analysis of Colletotrichum gloeosporioides isolated from Liriodendron leaves.</title>
        <authorList>
            <person name="Fu F.F."/>
            <person name="Hao Z."/>
            <person name="Wang P."/>
            <person name="Lu Y."/>
            <person name="Xue L.J."/>
            <person name="Wei G."/>
            <person name="Tian Y."/>
            <person name="Baishi H."/>
            <person name="Xu H."/>
            <person name="Shi J."/>
            <person name="Cheng T."/>
            <person name="Wang G."/>
            <person name="Yi Y."/>
            <person name="Chen J."/>
        </authorList>
    </citation>
    <scope>NUCLEOTIDE SEQUENCE</scope>
    <source>
        <strain evidence="2">Lc1</strain>
    </source>
</reference>
<dbReference type="RefSeq" id="XP_045265963.1">
    <property type="nucleotide sequence ID" value="XM_045407042.1"/>
</dbReference>
<accession>A0A8H4CMZ2</accession>
<feature type="compositionally biased region" description="Low complexity" evidence="1">
    <location>
        <begin position="169"/>
        <end position="180"/>
    </location>
</feature>
<feature type="compositionally biased region" description="Basic and acidic residues" evidence="1">
    <location>
        <begin position="102"/>
        <end position="116"/>
    </location>
</feature>
<dbReference type="AlphaFoldDB" id="A0A8H4CMZ2"/>
<evidence type="ECO:0000256" key="1">
    <source>
        <dbReference type="SAM" id="MobiDB-lite"/>
    </source>
</evidence>
<organism evidence="2 3">
    <name type="scientific">Colletotrichum gloeosporioides</name>
    <name type="common">Anthracnose fungus</name>
    <name type="synonym">Glomerella cingulata</name>
    <dbReference type="NCBI Taxonomy" id="474922"/>
    <lineage>
        <taxon>Eukaryota</taxon>
        <taxon>Fungi</taxon>
        <taxon>Dikarya</taxon>
        <taxon>Ascomycota</taxon>
        <taxon>Pezizomycotina</taxon>
        <taxon>Sordariomycetes</taxon>
        <taxon>Hypocreomycetidae</taxon>
        <taxon>Glomerellales</taxon>
        <taxon>Glomerellaceae</taxon>
        <taxon>Colletotrichum</taxon>
        <taxon>Colletotrichum gloeosporioides species complex</taxon>
    </lineage>
</organism>
<feature type="region of interest" description="Disordered" evidence="1">
    <location>
        <begin position="244"/>
        <end position="324"/>
    </location>
</feature>
<evidence type="ECO:0000313" key="3">
    <source>
        <dbReference type="Proteomes" id="UP000613401"/>
    </source>
</evidence>
<dbReference type="EMBL" id="WVTB01000032">
    <property type="protein sequence ID" value="KAF3806804.1"/>
    <property type="molecule type" value="Genomic_DNA"/>
</dbReference>
<comment type="caution">
    <text evidence="2">The sequence shown here is derived from an EMBL/GenBank/DDBJ whole genome shotgun (WGS) entry which is preliminary data.</text>
</comment>
<gene>
    <name evidence="2" type="ORF">GCG54_00007053</name>
</gene>
<proteinExistence type="predicted"/>
<feature type="compositionally biased region" description="Polar residues" evidence="1">
    <location>
        <begin position="186"/>
        <end position="214"/>
    </location>
</feature>
<name>A0A8H4CMZ2_COLGL</name>
<keyword evidence="3" id="KW-1185">Reference proteome</keyword>
<feature type="region of interest" description="Disordered" evidence="1">
    <location>
        <begin position="94"/>
        <end position="117"/>
    </location>
</feature>
<protein>
    <submittedName>
        <fullName evidence="2">Uncharacterized protein</fullName>
    </submittedName>
</protein>
<dbReference type="Proteomes" id="UP000613401">
    <property type="component" value="Unassembled WGS sequence"/>
</dbReference>
<feature type="compositionally biased region" description="Polar residues" evidence="1">
    <location>
        <begin position="251"/>
        <end position="269"/>
    </location>
</feature>
<dbReference type="PANTHER" id="PTHR38166:SF1">
    <property type="entry name" value="C2H2-TYPE DOMAIN-CONTAINING PROTEIN"/>
    <property type="match status" value="1"/>
</dbReference>